<dbReference type="PROSITE" id="PS50405">
    <property type="entry name" value="GST_CTER"/>
    <property type="match status" value="1"/>
</dbReference>
<evidence type="ECO:0000259" key="1">
    <source>
        <dbReference type="PROSITE" id="PS50404"/>
    </source>
</evidence>
<feature type="domain" description="GST C-terminal" evidence="2">
    <location>
        <begin position="87"/>
        <end position="212"/>
    </location>
</feature>
<dbReference type="PROSITE" id="PS50404">
    <property type="entry name" value="GST_NTER"/>
    <property type="match status" value="1"/>
</dbReference>
<dbReference type="InterPro" id="IPR036249">
    <property type="entry name" value="Thioredoxin-like_sf"/>
</dbReference>
<dbReference type="InterPro" id="IPR040079">
    <property type="entry name" value="Glutathione_S-Trfase"/>
</dbReference>
<dbReference type="Gene3D" id="3.40.30.10">
    <property type="entry name" value="Glutaredoxin"/>
    <property type="match status" value="1"/>
</dbReference>
<dbReference type="SFLD" id="SFLDS00019">
    <property type="entry name" value="Glutathione_Transferase_(cytos"/>
    <property type="match status" value="1"/>
</dbReference>
<evidence type="ECO:0000313" key="3">
    <source>
        <dbReference type="EMBL" id="SMC11279.1"/>
    </source>
</evidence>
<dbReference type="InterPro" id="IPR036282">
    <property type="entry name" value="Glutathione-S-Trfase_C_sf"/>
</dbReference>
<dbReference type="Pfam" id="PF13410">
    <property type="entry name" value="GST_C_2"/>
    <property type="match status" value="1"/>
</dbReference>
<keyword evidence="4" id="KW-1185">Reference proteome</keyword>
<protein>
    <submittedName>
        <fullName evidence="3">Glutathione S-transferase GST-6.0</fullName>
        <ecNumber evidence="3">2.5.1.18</ecNumber>
    </submittedName>
</protein>
<accession>A0A1X7BPY8</accession>
<evidence type="ECO:0000313" key="4">
    <source>
        <dbReference type="Proteomes" id="UP000193224"/>
    </source>
</evidence>
<dbReference type="PANTHER" id="PTHR44051:SF8">
    <property type="entry name" value="GLUTATHIONE S-TRANSFERASE GSTA"/>
    <property type="match status" value="1"/>
</dbReference>
<dbReference type="AlphaFoldDB" id="A0A1X7BPY8"/>
<dbReference type="SUPFAM" id="SSF47616">
    <property type="entry name" value="GST C-terminal domain-like"/>
    <property type="match status" value="1"/>
</dbReference>
<dbReference type="Proteomes" id="UP000193224">
    <property type="component" value="Unassembled WGS sequence"/>
</dbReference>
<dbReference type="CDD" id="cd03057">
    <property type="entry name" value="GST_N_Beta"/>
    <property type="match status" value="1"/>
</dbReference>
<reference evidence="3 4" key="1">
    <citation type="submission" date="2017-03" db="EMBL/GenBank/DDBJ databases">
        <authorList>
            <person name="Afonso C.L."/>
            <person name="Miller P.J."/>
            <person name="Scott M.A."/>
            <person name="Spackman E."/>
            <person name="Goraichik I."/>
            <person name="Dimitrov K.M."/>
            <person name="Suarez D.L."/>
            <person name="Swayne D.E."/>
        </authorList>
    </citation>
    <scope>NUCLEOTIDE SEQUENCE [LARGE SCALE GENOMIC DNA]</scope>
    <source>
        <strain evidence="3 4">CECT 7745</strain>
    </source>
</reference>
<dbReference type="Pfam" id="PF02798">
    <property type="entry name" value="GST_N"/>
    <property type="match status" value="1"/>
</dbReference>
<keyword evidence="3" id="KW-0808">Transferase</keyword>
<dbReference type="InterPro" id="IPR004045">
    <property type="entry name" value="Glutathione_S-Trfase_N"/>
</dbReference>
<evidence type="ECO:0000259" key="2">
    <source>
        <dbReference type="PROSITE" id="PS50405"/>
    </source>
</evidence>
<organism evidence="3 4">
    <name type="scientific">Roseovarius aestuarii</name>
    <dbReference type="NCBI Taxonomy" id="475083"/>
    <lineage>
        <taxon>Bacteria</taxon>
        <taxon>Pseudomonadati</taxon>
        <taxon>Pseudomonadota</taxon>
        <taxon>Alphaproteobacteria</taxon>
        <taxon>Rhodobacterales</taxon>
        <taxon>Roseobacteraceae</taxon>
        <taxon>Roseovarius</taxon>
    </lineage>
</organism>
<gene>
    <name evidence="3" type="primary">gstB_3</name>
    <name evidence="3" type="ORF">ROA7745_01091</name>
</gene>
<name>A0A1X7BPY8_9RHOB</name>
<dbReference type="RefSeq" id="WP_176237630.1">
    <property type="nucleotide sequence ID" value="NZ_FWXB01000003.1"/>
</dbReference>
<dbReference type="Gene3D" id="1.20.1050.10">
    <property type="match status" value="1"/>
</dbReference>
<dbReference type="SUPFAM" id="SSF52833">
    <property type="entry name" value="Thioredoxin-like"/>
    <property type="match status" value="1"/>
</dbReference>
<feature type="domain" description="GST N-terminal" evidence="1">
    <location>
        <begin position="1"/>
        <end position="81"/>
    </location>
</feature>
<dbReference type="GO" id="GO:0004364">
    <property type="term" value="F:glutathione transferase activity"/>
    <property type="evidence" value="ECO:0007669"/>
    <property type="project" value="UniProtKB-EC"/>
</dbReference>
<dbReference type="PANTHER" id="PTHR44051">
    <property type="entry name" value="GLUTATHIONE S-TRANSFERASE-RELATED"/>
    <property type="match status" value="1"/>
</dbReference>
<dbReference type="EC" id="2.5.1.18" evidence="3"/>
<dbReference type="EMBL" id="FWXB01000003">
    <property type="protein sequence ID" value="SMC11279.1"/>
    <property type="molecule type" value="Genomic_DNA"/>
</dbReference>
<sequence>MAQYTLYCAPNTYAMCAHAVLEEVGADYTIHWVELFTDTPDPAFLAASPHCRTPALLGPDGTVFETGAVALYIAERHPGAGLVIPPDAPRRGTFLQWIHYLASTLQPDVIIQYHPEFYHSGPELQDALKDASMQRLSRVFATLEAALSEGPFFFGANPTVPDFILGTQTLWDVIFPGGDISRYPNITRHREALCQRSSVVNMLAQHHAETALRSGSNA</sequence>
<proteinExistence type="predicted"/>
<dbReference type="InterPro" id="IPR010987">
    <property type="entry name" value="Glutathione-S-Trfase_C-like"/>
</dbReference>
<dbReference type="SFLD" id="SFLDG00358">
    <property type="entry name" value="Main_(cytGST)"/>
    <property type="match status" value="1"/>
</dbReference>